<accession>A0ABP4JS67</accession>
<organism evidence="1 2">
    <name type="scientific">Streptomyces thermospinosisporus</name>
    <dbReference type="NCBI Taxonomy" id="161482"/>
    <lineage>
        <taxon>Bacteria</taxon>
        <taxon>Bacillati</taxon>
        <taxon>Actinomycetota</taxon>
        <taxon>Actinomycetes</taxon>
        <taxon>Kitasatosporales</taxon>
        <taxon>Streptomycetaceae</taxon>
        <taxon>Streptomyces</taxon>
    </lineage>
</organism>
<dbReference type="EMBL" id="BAAAIZ010000053">
    <property type="protein sequence ID" value="GAA1426896.1"/>
    <property type="molecule type" value="Genomic_DNA"/>
</dbReference>
<reference evidence="2" key="1">
    <citation type="journal article" date="2019" name="Int. J. Syst. Evol. Microbiol.">
        <title>The Global Catalogue of Microorganisms (GCM) 10K type strain sequencing project: providing services to taxonomists for standard genome sequencing and annotation.</title>
        <authorList>
            <consortium name="The Broad Institute Genomics Platform"/>
            <consortium name="The Broad Institute Genome Sequencing Center for Infectious Disease"/>
            <person name="Wu L."/>
            <person name="Ma J."/>
        </authorList>
    </citation>
    <scope>NUCLEOTIDE SEQUENCE [LARGE SCALE GENOMIC DNA]</scope>
    <source>
        <strain evidence="2">JCM 11756</strain>
    </source>
</reference>
<comment type="caution">
    <text evidence="1">The sequence shown here is derived from an EMBL/GenBank/DDBJ whole genome shotgun (WGS) entry which is preliminary data.</text>
</comment>
<sequence length="70" mass="8063">MDCTPTGDLILAHRTQHLLLRVPSPTSLDDLGHTVQQSLRAYTKERTALKKQWQPVNWHWVDNAAPVHRL</sequence>
<keyword evidence="2" id="KW-1185">Reference proteome</keyword>
<dbReference type="Proteomes" id="UP001500973">
    <property type="component" value="Unassembled WGS sequence"/>
</dbReference>
<evidence type="ECO:0000313" key="2">
    <source>
        <dbReference type="Proteomes" id="UP001500973"/>
    </source>
</evidence>
<gene>
    <name evidence="1" type="ORF">GCM10009601_36970</name>
</gene>
<protein>
    <submittedName>
        <fullName evidence="1">Uncharacterized protein</fullName>
    </submittedName>
</protein>
<name>A0ABP4JS67_9ACTN</name>
<dbReference type="RefSeq" id="WP_344014210.1">
    <property type="nucleotide sequence ID" value="NZ_BAAAIZ010000053.1"/>
</dbReference>
<proteinExistence type="predicted"/>
<evidence type="ECO:0000313" key="1">
    <source>
        <dbReference type="EMBL" id="GAA1426896.1"/>
    </source>
</evidence>